<feature type="compositionally biased region" description="Polar residues" evidence="1">
    <location>
        <begin position="119"/>
        <end position="134"/>
    </location>
</feature>
<dbReference type="HOGENOM" id="CLU_1547473_0_0_1"/>
<feature type="compositionally biased region" description="Basic and acidic residues" evidence="1">
    <location>
        <begin position="60"/>
        <end position="76"/>
    </location>
</feature>
<evidence type="ECO:0000313" key="3">
    <source>
        <dbReference type="Proteomes" id="UP000027238"/>
    </source>
</evidence>
<evidence type="ECO:0000256" key="1">
    <source>
        <dbReference type="SAM" id="MobiDB-lite"/>
    </source>
</evidence>
<sequence>MINPDKVLSALLDVVLQRHSDEYKAPMPTFQHIDRLKNEAPAKRPDAASNEKAKKRQQHLVKEQEEDVRKEDDQYWHRSKNFKVAEPASLLEDRTTNLDQSLINNNSNLQPQAAKKITSRSSSPYFSSQESNNPVDGAGQFTIAEMKSELVSNDLTPRARDKAKLKLKLNTML</sequence>
<feature type="region of interest" description="Disordered" evidence="1">
    <location>
        <begin position="107"/>
        <end position="134"/>
    </location>
</feature>
<keyword evidence="3" id="KW-1185">Reference proteome</keyword>
<evidence type="ECO:0000313" key="2">
    <source>
        <dbReference type="EMBL" id="KDN63272.1"/>
    </source>
</evidence>
<organism evidence="2 3">
    <name type="scientific">Colletotrichum sublineola</name>
    <name type="common">Sorghum anthracnose fungus</name>
    <dbReference type="NCBI Taxonomy" id="1173701"/>
    <lineage>
        <taxon>Eukaryota</taxon>
        <taxon>Fungi</taxon>
        <taxon>Dikarya</taxon>
        <taxon>Ascomycota</taxon>
        <taxon>Pezizomycotina</taxon>
        <taxon>Sordariomycetes</taxon>
        <taxon>Hypocreomycetidae</taxon>
        <taxon>Glomerellales</taxon>
        <taxon>Glomerellaceae</taxon>
        <taxon>Colletotrichum</taxon>
        <taxon>Colletotrichum graminicola species complex</taxon>
    </lineage>
</organism>
<comment type="caution">
    <text evidence="2">The sequence shown here is derived from an EMBL/GenBank/DDBJ whole genome shotgun (WGS) entry which is preliminary data.</text>
</comment>
<dbReference type="EMBL" id="JMSE01001250">
    <property type="protein sequence ID" value="KDN63272.1"/>
    <property type="molecule type" value="Genomic_DNA"/>
</dbReference>
<reference evidence="3" key="1">
    <citation type="journal article" date="2014" name="Genome Announc.">
        <title>Draft genome sequence of Colletotrichum sublineola, a destructive pathogen of cultivated sorghum.</title>
        <authorList>
            <person name="Baroncelli R."/>
            <person name="Sanz-Martin J.M."/>
            <person name="Rech G.E."/>
            <person name="Sukno S.A."/>
            <person name="Thon M.R."/>
        </authorList>
    </citation>
    <scope>NUCLEOTIDE SEQUENCE [LARGE SCALE GENOMIC DNA]</scope>
    <source>
        <strain evidence="3">TX430BB</strain>
    </source>
</reference>
<dbReference type="Proteomes" id="UP000027238">
    <property type="component" value="Unassembled WGS sequence"/>
</dbReference>
<protein>
    <submittedName>
        <fullName evidence="2">Uncharacterized protein</fullName>
    </submittedName>
</protein>
<feature type="compositionally biased region" description="Basic and acidic residues" evidence="1">
    <location>
        <begin position="32"/>
        <end position="52"/>
    </location>
</feature>
<feature type="region of interest" description="Disordered" evidence="1">
    <location>
        <begin position="22"/>
        <end position="77"/>
    </location>
</feature>
<proteinExistence type="predicted"/>
<accession>A0A066X2V7</accession>
<dbReference type="AlphaFoldDB" id="A0A066X2V7"/>
<gene>
    <name evidence="2" type="ORF">CSUB01_11303</name>
</gene>
<name>A0A066X2V7_COLSU</name>